<dbReference type="InterPro" id="IPR000835">
    <property type="entry name" value="HTH_MarR-typ"/>
</dbReference>
<evidence type="ECO:0000256" key="2">
    <source>
        <dbReference type="ARBA" id="ARBA00023125"/>
    </source>
</evidence>
<dbReference type="AlphaFoldDB" id="A0A9D1N7Y0"/>
<feature type="domain" description="HTH marR-type" evidence="4">
    <location>
        <begin position="1"/>
        <end position="134"/>
    </location>
</feature>
<dbReference type="GO" id="GO:0003700">
    <property type="term" value="F:DNA-binding transcription factor activity"/>
    <property type="evidence" value="ECO:0007669"/>
    <property type="project" value="InterPro"/>
</dbReference>
<organism evidence="5 6">
    <name type="scientific">Candidatus Allocopromorpha excrementipullorum</name>
    <dbReference type="NCBI Taxonomy" id="2840743"/>
    <lineage>
        <taxon>Bacteria</taxon>
        <taxon>Bacillati</taxon>
        <taxon>Bacillota</taxon>
        <taxon>Clostridia</taxon>
        <taxon>Eubacteriales</taxon>
        <taxon>Eubacteriaceae</taxon>
        <taxon>Eubacteriaceae incertae sedis</taxon>
        <taxon>Candidatus Allocopromorpha</taxon>
    </lineage>
</organism>
<sequence>MKRPLPVYFSIIYRHGRVMHDKAMKQFGITGQQMGYIRWIGENPGISQEDLARRMQIDKGAVAKAVGNLVEKGFVERRKNPDDRRAYCLFPTEKARNIRSRIEQCARRIEGDLFDGLTPEETELFENLLGRVTENMMRMLEGGKL</sequence>
<reference evidence="5" key="2">
    <citation type="journal article" date="2021" name="PeerJ">
        <title>Extensive microbial diversity within the chicken gut microbiome revealed by metagenomics and culture.</title>
        <authorList>
            <person name="Gilroy R."/>
            <person name="Ravi A."/>
            <person name="Getino M."/>
            <person name="Pursley I."/>
            <person name="Horton D.L."/>
            <person name="Alikhan N.F."/>
            <person name="Baker D."/>
            <person name="Gharbi K."/>
            <person name="Hall N."/>
            <person name="Watson M."/>
            <person name="Adriaenssens E.M."/>
            <person name="Foster-Nyarko E."/>
            <person name="Jarju S."/>
            <person name="Secka A."/>
            <person name="Antonio M."/>
            <person name="Oren A."/>
            <person name="Chaudhuri R.R."/>
            <person name="La Ragione R."/>
            <person name="Hildebrand F."/>
            <person name="Pallen M.J."/>
        </authorList>
    </citation>
    <scope>NUCLEOTIDE SEQUENCE</scope>
    <source>
        <strain evidence="5">ChiSjej4B22-8349</strain>
    </source>
</reference>
<dbReference type="Pfam" id="PF12802">
    <property type="entry name" value="MarR_2"/>
    <property type="match status" value="1"/>
</dbReference>
<evidence type="ECO:0000313" key="5">
    <source>
        <dbReference type="EMBL" id="HIU96439.1"/>
    </source>
</evidence>
<evidence type="ECO:0000259" key="4">
    <source>
        <dbReference type="PROSITE" id="PS50995"/>
    </source>
</evidence>
<evidence type="ECO:0000256" key="3">
    <source>
        <dbReference type="ARBA" id="ARBA00023163"/>
    </source>
</evidence>
<protein>
    <submittedName>
        <fullName evidence="5">MarR family transcriptional regulator</fullName>
    </submittedName>
</protein>
<dbReference type="PRINTS" id="PR00598">
    <property type="entry name" value="HTHMARR"/>
</dbReference>
<dbReference type="PROSITE" id="PS01117">
    <property type="entry name" value="HTH_MARR_1"/>
    <property type="match status" value="1"/>
</dbReference>
<dbReference type="PANTHER" id="PTHR42756">
    <property type="entry name" value="TRANSCRIPTIONAL REGULATOR, MARR"/>
    <property type="match status" value="1"/>
</dbReference>
<gene>
    <name evidence="5" type="ORF">IAD25_07030</name>
</gene>
<comment type="caution">
    <text evidence="5">The sequence shown here is derived from an EMBL/GenBank/DDBJ whole genome shotgun (WGS) entry which is preliminary data.</text>
</comment>
<dbReference type="PANTHER" id="PTHR42756:SF1">
    <property type="entry name" value="TRANSCRIPTIONAL REPRESSOR OF EMRAB OPERON"/>
    <property type="match status" value="1"/>
</dbReference>
<dbReference type="Proteomes" id="UP000824130">
    <property type="component" value="Unassembled WGS sequence"/>
</dbReference>
<evidence type="ECO:0000256" key="1">
    <source>
        <dbReference type="ARBA" id="ARBA00023015"/>
    </source>
</evidence>
<dbReference type="SUPFAM" id="SSF46785">
    <property type="entry name" value="Winged helix' DNA-binding domain"/>
    <property type="match status" value="1"/>
</dbReference>
<accession>A0A9D1N7Y0</accession>
<proteinExistence type="predicted"/>
<dbReference type="EMBL" id="DVOB01000152">
    <property type="protein sequence ID" value="HIU96439.1"/>
    <property type="molecule type" value="Genomic_DNA"/>
</dbReference>
<keyword evidence="2" id="KW-0238">DNA-binding</keyword>
<dbReference type="Gene3D" id="1.10.10.10">
    <property type="entry name" value="Winged helix-like DNA-binding domain superfamily/Winged helix DNA-binding domain"/>
    <property type="match status" value="1"/>
</dbReference>
<dbReference type="GO" id="GO:0003677">
    <property type="term" value="F:DNA binding"/>
    <property type="evidence" value="ECO:0007669"/>
    <property type="project" value="UniProtKB-KW"/>
</dbReference>
<keyword evidence="1" id="KW-0805">Transcription regulation</keyword>
<dbReference type="InterPro" id="IPR023187">
    <property type="entry name" value="Tscrpt_reg_MarR-type_CS"/>
</dbReference>
<dbReference type="InterPro" id="IPR036388">
    <property type="entry name" value="WH-like_DNA-bd_sf"/>
</dbReference>
<dbReference type="PROSITE" id="PS50995">
    <property type="entry name" value="HTH_MARR_2"/>
    <property type="match status" value="1"/>
</dbReference>
<dbReference type="InterPro" id="IPR036390">
    <property type="entry name" value="WH_DNA-bd_sf"/>
</dbReference>
<keyword evidence="3" id="KW-0804">Transcription</keyword>
<reference evidence="5" key="1">
    <citation type="submission" date="2020-10" db="EMBL/GenBank/DDBJ databases">
        <authorList>
            <person name="Gilroy R."/>
        </authorList>
    </citation>
    <scope>NUCLEOTIDE SEQUENCE</scope>
    <source>
        <strain evidence="5">ChiSjej4B22-8349</strain>
    </source>
</reference>
<evidence type="ECO:0000313" key="6">
    <source>
        <dbReference type="Proteomes" id="UP000824130"/>
    </source>
</evidence>
<name>A0A9D1N7Y0_9FIRM</name>
<dbReference type="SMART" id="SM00347">
    <property type="entry name" value="HTH_MARR"/>
    <property type="match status" value="1"/>
</dbReference>